<reference evidence="2" key="1">
    <citation type="journal article" date="2014" name="Int. J. Syst. Evol. Microbiol.">
        <title>Complete genome sequence of Corynebacterium casei LMG S-19264T (=DSM 44701T), isolated from a smear-ripened cheese.</title>
        <authorList>
            <consortium name="US DOE Joint Genome Institute (JGI-PGF)"/>
            <person name="Walter F."/>
            <person name="Albersmeier A."/>
            <person name="Kalinowski J."/>
            <person name="Ruckert C."/>
        </authorList>
    </citation>
    <scope>NUCLEOTIDE SEQUENCE</scope>
    <source>
        <strain evidence="2">JCM 4434</strain>
    </source>
</reference>
<dbReference type="KEGG" id="kau:B6264_24090"/>
<dbReference type="EMBL" id="BMUB01000015">
    <property type="protein sequence ID" value="GGU93888.1"/>
    <property type="molecule type" value="Genomic_DNA"/>
</dbReference>
<feature type="transmembrane region" description="Helical" evidence="1">
    <location>
        <begin position="89"/>
        <end position="112"/>
    </location>
</feature>
<reference evidence="4" key="4">
    <citation type="submission" date="2016-08" db="EMBL/GenBank/DDBJ databases">
        <title>Sequencing, assembly and comparative genomics of S. aureofaciens ATCC 10762.</title>
        <authorList>
            <person name="Gradnigo J.S."/>
            <person name="Johnson N."/>
            <person name="Somerville G.A."/>
        </authorList>
    </citation>
    <scope>NUCLEOTIDE SEQUENCE [LARGE SCALE GENOMIC DNA]</scope>
    <source>
        <strain evidence="4">ATCC 10762 / DSM 40127 / CCM 3239 / JCM 4008 / LMG 5968 / NBRC 12843 / NCIMB 8234 / A-377</strain>
    </source>
</reference>
<protein>
    <submittedName>
        <fullName evidence="3">Uncharacterized protein</fullName>
    </submittedName>
</protein>
<evidence type="ECO:0000313" key="2">
    <source>
        <dbReference type="EMBL" id="GGU93888.1"/>
    </source>
</evidence>
<dbReference type="AlphaFoldDB" id="A0A1E7N8Y5"/>
<evidence type="ECO:0000313" key="4">
    <source>
        <dbReference type="Proteomes" id="UP000037395"/>
    </source>
</evidence>
<reference evidence="3" key="3">
    <citation type="submission" date="2016-08" db="EMBL/GenBank/DDBJ databases">
        <title>Sequencing, Assembly and Comparative Genomics of S. aureofaciens ATCC 10762.</title>
        <authorList>
            <person name="Gradnigo J.S."/>
            <person name="Johnson N."/>
            <person name="Somerville G.A."/>
        </authorList>
    </citation>
    <scope>NUCLEOTIDE SEQUENCE [LARGE SCALE GENOMIC DNA]</scope>
    <source>
        <strain evidence="3">ATCC 10762</strain>
    </source>
</reference>
<keyword evidence="1" id="KW-1133">Transmembrane helix</keyword>
<dbReference type="Proteomes" id="UP000037395">
    <property type="component" value="Unassembled WGS sequence"/>
</dbReference>
<dbReference type="RefSeq" id="WP_050366170.1">
    <property type="nucleotide sequence ID" value="NZ_BMUB01000015.1"/>
</dbReference>
<proteinExistence type="predicted"/>
<dbReference type="OrthoDB" id="3298677at2"/>
<feature type="transmembrane region" description="Helical" evidence="1">
    <location>
        <begin position="44"/>
        <end position="62"/>
    </location>
</feature>
<accession>A0A1E7N8Y5</accession>
<gene>
    <name evidence="2" type="ORF">GCM10010502_54360</name>
    <name evidence="3" type="ORF">HS99_0004900</name>
</gene>
<keyword evidence="1" id="KW-0472">Membrane</keyword>
<keyword evidence="1" id="KW-0812">Transmembrane</keyword>
<dbReference type="GeneID" id="97488419"/>
<name>A0A1E7N8Y5_KITAU</name>
<dbReference type="Proteomes" id="UP000610124">
    <property type="component" value="Unassembled WGS sequence"/>
</dbReference>
<reference evidence="3 4" key="2">
    <citation type="submission" date="2014-07" db="EMBL/GenBank/DDBJ databases">
        <authorList>
            <person name="Zhang J.E."/>
            <person name="Yang H."/>
            <person name="Guo J."/>
            <person name="Deng Z."/>
            <person name="Luo H."/>
            <person name="Luo M."/>
            <person name="Zhao B."/>
        </authorList>
    </citation>
    <scope>NUCLEOTIDE SEQUENCE [LARGE SCALE GENOMIC DNA]</scope>
    <source>
        <strain evidence="3">ATCC 10762</strain>
        <strain evidence="4">ATCC 10762 / DSM 40127 / CCM 3239 / JCM 4008 / LMG 5968 / NBRC 12843 / NCIMB 8234 / A-377</strain>
    </source>
</reference>
<evidence type="ECO:0000313" key="3">
    <source>
        <dbReference type="EMBL" id="OEV37160.1"/>
    </source>
</evidence>
<comment type="caution">
    <text evidence="3">The sequence shown here is derived from an EMBL/GenBank/DDBJ whole genome shotgun (WGS) entry which is preliminary data.</text>
</comment>
<reference evidence="2" key="5">
    <citation type="submission" date="2020-09" db="EMBL/GenBank/DDBJ databases">
        <authorList>
            <person name="Sun Q."/>
            <person name="Ohkuma M."/>
        </authorList>
    </citation>
    <scope>NUCLEOTIDE SEQUENCE</scope>
    <source>
        <strain evidence="2">JCM 4434</strain>
    </source>
</reference>
<organism evidence="3 4">
    <name type="scientific">Kitasatospora aureofaciens</name>
    <name type="common">Streptomyces aureofaciens</name>
    <dbReference type="NCBI Taxonomy" id="1894"/>
    <lineage>
        <taxon>Bacteria</taxon>
        <taxon>Bacillati</taxon>
        <taxon>Actinomycetota</taxon>
        <taxon>Actinomycetes</taxon>
        <taxon>Kitasatosporales</taxon>
        <taxon>Streptomycetaceae</taxon>
        <taxon>Kitasatospora</taxon>
    </lineage>
</organism>
<sequence length="207" mass="22905">MDATIRGHQGFVIVMRYLKRRGPFCRTCGIATHREMTSDTLWQGWWGIPSMIVNPIVMLFNIPQRLKINKLAEPLPGAPGTPMDTGKPVYLRPTIVGLLIPAVLIALLFTLLKDDPEFAKAGDCVHNSSPLAMSGLNDNNPDVKVVPCSDPQADARVVGRADDTTDGEAECRKYPDADSYFTYKRGSDKYLLCLTSLKPRPKLTFTP</sequence>
<accession>A0A8H9HY44</accession>
<evidence type="ECO:0000256" key="1">
    <source>
        <dbReference type="SAM" id="Phobius"/>
    </source>
</evidence>
<dbReference type="EMBL" id="JPRF03000021">
    <property type="protein sequence ID" value="OEV37160.1"/>
    <property type="molecule type" value="Genomic_DNA"/>
</dbReference>
<keyword evidence="4" id="KW-1185">Reference proteome</keyword>